<dbReference type="SUPFAM" id="SSF55347">
    <property type="entry name" value="Glyceraldehyde-3-phosphate dehydrogenase-like, C-terminal domain"/>
    <property type="match status" value="1"/>
</dbReference>
<evidence type="ECO:0000256" key="1">
    <source>
        <dbReference type="ARBA" id="ARBA00010584"/>
    </source>
</evidence>
<sequence>MAGLKVALIGATPTFLELLADSGLVISALYPLAAQDDGSLLEHGDDVWPVIGLDDFDFADVDLLLCLADPELAQAAIPQALAAGLTVLDASNAGVAAGDKGRLLSLPHIAALQLARPLQSLAAAGGIEAASASVFLPVSASGQAGVDELSAQVRSLFAHGDISSKVFAKRIAFNLLPDFSAALRGGIASQLGKMTEGLQLDTLQLIHMPVFYGMSASLTMRLKSAMSDAEVRAALAANEGLLVLPEGQLVATQDVIGADKVWVGDVALSADGRTLQLWLLADNSRLQAMTVLAVLLQLAASRH</sequence>
<dbReference type="Gene3D" id="3.40.50.720">
    <property type="entry name" value="NAD(P)-binding Rossmann-like Domain"/>
    <property type="match status" value="1"/>
</dbReference>
<gene>
    <name evidence="3" type="ORF">INR99_08230</name>
</gene>
<evidence type="ECO:0000313" key="3">
    <source>
        <dbReference type="EMBL" id="MBE9609335.1"/>
    </source>
</evidence>
<proteinExistence type="inferred from homology"/>
<dbReference type="GO" id="GO:0016620">
    <property type="term" value="F:oxidoreductase activity, acting on the aldehyde or oxo group of donors, NAD or NADP as acceptor"/>
    <property type="evidence" value="ECO:0007669"/>
    <property type="project" value="InterPro"/>
</dbReference>
<evidence type="ECO:0000259" key="2">
    <source>
        <dbReference type="Pfam" id="PF02774"/>
    </source>
</evidence>
<dbReference type="RefSeq" id="WP_194115866.1">
    <property type="nucleotide sequence ID" value="NZ_JADFUA010000004.1"/>
</dbReference>
<keyword evidence="4" id="KW-1185">Reference proteome</keyword>
<dbReference type="EMBL" id="JADFUA010000004">
    <property type="protein sequence ID" value="MBE9609335.1"/>
    <property type="molecule type" value="Genomic_DNA"/>
</dbReference>
<dbReference type="CDD" id="cd18129">
    <property type="entry name" value="ASADH_C_USG1_like"/>
    <property type="match status" value="1"/>
</dbReference>
<reference evidence="3 4" key="1">
    <citation type="submission" date="2020-10" db="EMBL/GenBank/DDBJ databases">
        <title>The genome sequence of Chitinilyticum litopenaei 4Y14.</title>
        <authorList>
            <person name="Liu Y."/>
        </authorList>
    </citation>
    <scope>NUCLEOTIDE SEQUENCE [LARGE SCALE GENOMIC DNA]</scope>
    <source>
        <strain evidence="3 4">4Y14</strain>
    </source>
</reference>
<organism evidence="3 4">
    <name type="scientific">Chitinilyticum piscinae</name>
    <dbReference type="NCBI Taxonomy" id="2866724"/>
    <lineage>
        <taxon>Bacteria</taxon>
        <taxon>Pseudomonadati</taxon>
        <taxon>Pseudomonadota</taxon>
        <taxon>Betaproteobacteria</taxon>
        <taxon>Neisseriales</taxon>
        <taxon>Chitinibacteraceae</taxon>
        <taxon>Chitinilyticum</taxon>
    </lineage>
</organism>
<dbReference type="PANTHER" id="PTHR46278">
    <property type="entry name" value="DEHYDROGENASE, PUTATIVE-RELATED"/>
    <property type="match status" value="1"/>
</dbReference>
<dbReference type="SUPFAM" id="SSF51735">
    <property type="entry name" value="NAD(P)-binding Rossmann-fold domains"/>
    <property type="match status" value="1"/>
</dbReference>
<dbReference type="Proteomes" id="UP000604481">
    <property type="component" value="Unassembled WGS sequence"/>
</dbReference>
<evidence type="ECO:0000313" key="4">
    <source>
        <dbReference type="Proteomes" id="UP000604481"/>
    </source>
</evidence>
<comment type="similarity">
    <text evidence="1">Belongs to the aspartate-semialdehyde dehydrogenase family.</text>
</comment>
<dbReference type="Pfam" id="PF02774">
    <property type="entry name" value="Semialdhyde_dhC"/>
    <property type="match status" value="1"/>
</dbReference>
<dbReference type="InterPro" id="IPR012280">
    <property type="entry name" value="Semialdhyde_DH_dimer_dom"/>
</dbReference>
<feature type="domain" description="Semialdehyde dehydrogenase dimerisation" evidence="2">
    <location>
        <begin position="118"/>
        <end position="284"/>
    </location>
</feature>
<dbReference type="PANTHER" id="PTHR46278:SF2">
    <property type="entry name" value="ASPARTATE-SEMIALDEHYDE DEHYDROGENASE"/>
    <property type="match status" value="1"/>
</dbReference>
<name>A0A8J7FZS0_9NEIS</name>
<dbReference type="GO" id="GO:0008652">
    <property type="term" value="P:amino acid biosynthetic process"/>
    <property type="evidence" value="ECO:0007669"/>
    <property type="project" value="InterPro"/>
</dbReference>
<dbReference type="GO" id="GO:0046983">
    <property type="term" value="F:protein dimerization activity"/>
    <property type="evidence" value="ECO:0007669"/>
    <property type="project" value="InterPro"/>
</dbReference>
<comment type="caution">
    <text evidence="3">The sequence shown here is derived from an EMBL/GenBank/DDBJ whole genome shotgun (WGS) entry which is preliminary data.</text>
</comment>
<protein>
    <recommendedName>
        <fullName evidence="2">Semialdehyde dehydrogenase dimerisation domain-containing protein</fullName>
    </recommendedName>
</protein>
<dbReference type="Gene3D" id="3.30.360.10">
    <property type="entry name" value="Dihydrodipicolinate Reductase, domain 2"/>
    <property type="match status" value="1"/>
</dbReference>
<dbReference type="AlphaFoldDB" id="A0A8J7FZS0"/>
<dbReference type="InterPro" id="IPR036291">
    <property type="entry name" value="NAD(P)-bd_dom_sf"/>
</dbReference>
<accession>A0A8J7FZS0</accession>